<gene>
    <name evidence="3" type="ORF">CBR_g49569</name>
</gene>
<feature type="compositionally biased region" description="Basic and acidic residues" evidence="1">
    <location>
        <begin position="602"/>
        <end position="625"/>
    </location>
</feature>
<feature type="region of interest" description="Disordered" evidence="1">
    <location>
        <begin position="201"/>
        <end position="270"/>
    </location>
</feature>
<feature type="compositionally biased region" description="Basic and acidic residues" evidence="1">
    <location>
        <begin position="126"/>
        <end position="140"/>
    </location>
</feature>
<dbReference type="Gramene" id="GBG89716">
    <property type="protein sequence ID" value="GBG89716"/>
    <property type="gene ID" value="CBR_g49569"/>
</dbReference>
<feature type="region of interest" description="Disordered" evidence="1">
    <location>
        <begin position="69"/>
        <end position="140"/>
    </location>
</feature>
<feature type="compositionally biased region" description="Basic and acidic residues" evidence="1">
    <location>
        <begin position="261"/>
        <end position="270"/>
    </location>
</feature>
<dbReference type="Proteomes" id="UP000265515">
    <property type="component" value="Unassembled WGS sequence"/>
</dbReference>
<feature type="region of interest" description="Disordered" evidence="1">
    <location>
        <begin position="596"/>
        <end position="675"/>
    </location>
</feature>
<feature type="compositionally biased region" description="Basic and acidic residues" evidence="1">
    <location>
        <begin position="727"/>
        <end position="736"/>
    </location>
</feature>
<name>A0A388M599_CHABU</name>
<dbReference type="EMBL" id="BFEA01000757">
    <property type="protein sequence ID" value="GBG89716.1"/>
    <property type="molecule type" value="Genomic_DNA"/>
</dbReference>
<reference evidence="3 4" key="1">
    <citation type="journal article" date="2018" name="Cell">
        <title>The Chara Genome: Secondary Complexity and Implications for Plant Terrestrialization.</title>
        <authorList>
            <person name="Nishiyama T."/>
            <person name="Sakayama H."/>
            <person name="Vries J.D."/>
            <person name="Buschmann H."/>
            <person name="Saint-Marcoux D."/>
            <person name="Ullrich K.K."/>
            <person name="Haas F.B."/>
            <person name="Vanderstraeten L."/>
            <person name="Becker D."/>
            <person name="Lang D."/>
            <person name="Vosolsobe S."/>
            <person name="Rombauts S."/>
            <person name="Wilhelmsson P.K.I."/>
            <person name="Janitza P."/>
            <person name="Kern R."/>
            <person name="Heyl A."/>
            <person name="Rumpler F."/>
            <person name="Villalobos L.I.A.C."/>
            <person name="Clay J.M."/>
            <person name="Skokan R."/>
            <person name="Toyoda A."/>
            <person name="Suzuki Y."/>
            <person name="Kagoshima H."/>
            <person name="Schijlen E."/>
            <person name="Tajeshwar N."/>
            <person name="Catarino B."/>
            <person name="Hetherington A.J."/>
            <person name="Saltykova A."/>
            <person name="Bonnot C."/>
            <person name="Breuninger H."/>
            <person name="Symeonidi A."/>
            <person name="Radhakrishnan G.V."/>
            <person name="Van Nieuwerburgh F."/>
            <person name="Deforce D."/>
            <person name="Chang C."/>
            <person name="Karol K.G."/>
            <person name="Hedrich R."/>
            <person name="Ulvskov P."/>
            <person name="Glockner G."/>
            <person name="Delwiche C.F."/>
            <person name="Petrasek J."/>
            <person name="Van de Peer Y."/>
            <person name="Friml J."/>
            <person name="Beilby M."/>
            <person name="Dolan L."/>
            <person name="Kohara Y."/>
            <person name="Sugano S."/>
            <person name="Fujiyama A."/>
            <person name="Delaux P.-M."/>
            <person name="Quint M."/>
            <person name="TheiBen G."/>
            <person name="Hagemann M."/>
            <person name="Harholt J."/>
            <person name="Dunand C."/>
            <person name="Zachgo S."/>
            <person name="Langdale J."/>
            <person name="Maumus F."/>
            <person name="Straeten D.V.D."/>
            <person name="Gould S.B."/>
            <person name="Rensing S.A."/>
        </authorList>
    </citation>
    <scope>NUCLEOTIDE SEQUENCE [LARGE SCALE GENOMIC DNA]</scope>
    <source>
        <strain evidence="3 4">S276</strain>
    </source>
</reference>
<feature type="transmembrane region" description="Helical" evidence="2">
    <location>
        <begin position="47"/>
        <end position="64"/>
    </location>
</feature>
<keyword evidence="2" id="KW-0812">Transmembrane</keyword>
<keyword evidence="4" id="KW-1185">Reference proteome</keyword>
<protein>
    <submittedName>
        <fullName evidence="3">Uncharacterized protein</fullName>
    </submittedName>
</protein>
<proteinExistence type="predicted"/>
<evidence type="ECO:0000256" key="2">
    <source>
        <dbReference type="SAM" id="Phobius"/>
    </source>
</evidence>
<keyword evidence="2" id="KW-1133">Transmembrane helix</keyword>
<feature type="region of interest" description="Disordered" evidence="1">
    <location>
        <begin position="815"/>
        <end position="850"/>
    </location>
</feature>
<evidence type="ECO:0000313" key="4">
    <source>
        <dbReference type="Proteomes" id="UP000265515"/>
    </source>
</evidence>
<dbReference type="AlphaFoldDB" id="A0A388M599"/>
<feature type="compositionally biased region" description="Basic and acidic residues" evidence="1">
    <location>
        <begin position="692"/>
        <end position="707"/>
    </location>
</feature>
<accession>A0A388M599</accession>
<dbReference type="OrthoDB" id="529273at2759"/>
<sequence length="1007" mass="111776">MKSEWRQPLRGVGGRRVGISDGGLGAWGAQGRRVRTGPLISRRRRRLVVFVLLGFVMVSAYVWPSLRRGQLPSRGDERRNDDVEGHRGELELDRVGVERHRGERDKGGVNVNNLRRDTSKGFASNDVRRGVGDGDGGEDRVRRFALDDTTFIRANGSSKEHVKEETEEEDGVDIVTTTGEDQRRNENGFIVVGSKARADAVNRRREERTTEERRVPKIEVEKQSQAAAKNGVGTNPPPPPQIWAPPALAKGRPSPRVGTAESKEREEDGGIITKEADEEKAVVTDHPIFGRRRLLEHYDALLSYVNGTRRRRSGMKKVEVWPMPLTPEEQALNADVKTFRDMSGKYASMALARCLACADGSLLRTAMRTDLLCENGGPKTPIFPAFCYTERFTPRDCLEADRQMREEQRTGGGRFVAAFEGKQRHPYLVRFAGGAFVTKHGQIYNDDVMFDFRGMCRRAPLPAIYPEIAKERRRYKKVFVIDHVWPGIHHEIAEAGGQLMGYYRELMDDPEIYVHTTVDDSWLIVSEENKHDLKPTESALNILETLGINRSRVVGGDVYAEEEVVVAEGYCFYAQWLYGLYGSRLRNLIRQQARSAITSEEEYGRDRGRGRVAEEGASAREERDGSFLARPYSPSSPLGENGKGKGGGGEEGGGMGQQQPRREHGDGNIVVVDGQERKRIRETLAVVGSDGDDVRNGERVNENEGRRRLLGQTEARLLTFNSSSADDGSKNSDAKEGVNGGGGITGEERNGAILTSGDNDGSGASMGSTILLIKRSAERRIANHDELVEELGKVVNEINGRDATAAAGIAASRLLDEDVPPGKAAPTPRSPSPPSPPPRPRRSPLSSLGIGDVDERRNLKAILAGRLDEPRMRIRLPLRLEVYDDSVRLSQVQVWALFAKASVIIGPHGAGFTNILAARSGTILYEMVVPPAIYHADSTMFNFCFRMMSFALGLDYHSDFPDEMEPYEFEFDMGGMKWNKQHGFMVVNASRVALNMKTLLLERLGER</sequence>
<feature type="compositionally biased region" description="Pro residues" evidence="1">
    <location>
        <begin position="828"/>
        <end position="838"/>
    </location>
</feature>
<evidence type="ECO:0000313" key="3">
    <source>
        <dbReference type="EMBL" id="GBG89716.1"/>
    </source>
</evidence>
<feature type="compositionally biased region" description="Basic and acidic residues" evidence="1">
    <location>
        <begin position="201"/>
        <end position="222"/>
    </location>
</feature>
<evidence type="ECO:0000256" key="1">
    <source>
        <dbReference type="SAM" id="MobiDB-lite"/>
    </source>
</evidence>
<feature type="compositionally biased region" description="Gly residues" evidence="1">
    <location>
        <begin position="644"/>
        <end position="656"/>
    </location>
</feature>
<feature type="compositionally biased region" description="Basic and acidic residues" evidence="1">
    <location>
        <begin position="74"/>
        <end position="107"/>
    </location>
</feature>
<feature type="region of interest" description="Disordered" evidence="1">
    <location>
        <begin position="689"/>
        <end position="765"/>
    </location>
</feature>
<organism evidence="3 4">
    <name type="scientific">Chara braunii</name>
    <name type="common">Braun's stonewort</name>
    <dbReference type="NCBI Taxonomy" id="69332"/>
    <lineage>
        <taxon>Eukaryota</taxon>
        <taxon>Viridiplantae</taxon>
        <taxon>Streptophyta</taxon>
        <taxon>Charophyceae</taxon>
        <taxon>Charales</taxon>
        <taxon>Characeae</taxon>
        <taxon>Chara</taxon>
    </lineage>
</organism>
<comment type="caution">
    <text evidence="3">The sequence shown here is derived from an EMBL/GenBank/DDBJ whole genome shotgun (WGS) entry which is preliminary data.</text>
</comment>
<keyword evidence="2" id="KW-0472">Membrane</keyword>